<evidence type="ECO:0000313" key="2">
    <source>
        <dbReference type="Proteomes" id="UP000245626"/>
    </source>
</evidence>
<accession>A0ACD0P6I2</accession>
<sequence length="344" mass="38467">MSTFQERETGRLSSEELETFHRQGYLVLPGFFRPEPLLERARELVSNFDVSLHPMTKFTTGDGGGGGGGGEDDGQDHVGDRYFLESGDKVRHFFEEGAFDPVTNRLVRPLDRSINKVGHALHVLDPVFSQFSFQQKVVEVARSLSVHSDPKVLQSMIICKQPSIGGAVPPHNDSTFLYTDPPSALGFWFALEDCSASNGCLSFLPGSHRWPKLGDTVGGRGTSVTPRPRDDGKDDLLGPQRGVNKRFVRKDPINPDAGTHFEILSEDEEAVWDDQKAVVEECPAGTLVLIHGSVLHKSEKNLSERSRYIYTYHMIEGDESKAKYDSKNWLQPTEEMPFQSLYRQ</sequence>
<protein>
    <submittedName>
        <fullName evidence="1">Phytanoyl-CoA dioxygenase</fullName>
    </submittedName>
</protein>
<organism evidence="1 2">
    <name type="scientific">Violaceomyces palustris</name>
    <dbReference type="NCBI Taxonomy" id="1673888"/>
    <lineage>
        <taxon>Eukaryota</taxon>
        <taxon>Fungi</taxon>
        <taxon>Dikarya</taxon>
        <taxon>Basidiomycota</taxon>
        <taxon>Ustilaginomycotina</taxon>
        <taxon>Ustilaginomycetes</taxon>
        <taxon>Violaceomycetales</taxon>
        <taxon>Violaceomycetaceae</taxon>
        <taxon>Violaceomyces</taxon>
    </lineage>
</organism>
<dbReference type="Proteomes" id="UP000245626">
    <property type="component" value="Unassembled WGS sequence"/>
</dbReference>
<keyword evidence="2" id="KW-1185">Reference proteome</keyword>
<evidence type="ECO:0000313" key="1">
    <source>
        <dbReference type="EMBL" id="PWN53728.1"/>
    </source>
</evidence>
<gene>
    <name evidence="1" type="ORF">IE53DRAFT_117772</name>
</gene>
<keyword evidence="1" id="KW-0223">Dioxygenase</keyword>
<keyword evidence="1" id="KW-0560">Oxidoreductase</keyword>
<reference evidence="1 2" key="1">
    <citation type="journal article" date="2018" name="Mol. Biol. Evol.">
        <title>Broad Genomic Sampling Reveals a Smut Pathogenic Ancestry of the Fungal Clade Ustilaginomycotina.</title>
        <authorList>
            <person name="Kijpornyongpan T."/>
            <person name="Mondo S.J."/>
            <person name="Barry K."/>
            <person name="Sandor L."/>
            <person name="Lee J."/>
            <person name="Lipzen A."/>
            <person name="Pangilinan J."/>
            <person name="LaButti K."/>
            <person name="Hainaut M."/>
            <person name="Henrissat B."/>
            <person name="Grigoriev I.V."/>
            <person name="Spatafora J.W."/>
            <person name="Aime M.C."/>
        </authorList>
    </citation>
    <scope>NUCLEOTIDE SEQUENCE [LARGE SCALE GENOMIC DNA]</scope>
    <source>
        <strain evidence="1 2">SA 807</strain>
    </source>
</reference>
<dbReference type="EMBL" id="KZ819712">
    <property type="protein sequence ID" value="PWN53728.1"/>
    <property type="molecule type" value="Genomic_DNA"/>
</dbReference>
<proteinExistence type="predicted"/>
<name>A0ACD0P6I2_9BASI</name>